<keyword evidence="2" id="KW-1185">Reference proteome</keyword>
<accession>A0A811U9F0</accession>
<evidence type="ECO:0000313" key="2">
    <source>
        <dbReference type="Proteomes" id="UP000606786"/>
    </source>
</evidence>
<sequence length="86" mass="9696">MMWFLKVSALFQNLKSPGFGKVAHADNTALLQKVEEGYNYALLLRSDHWQKVNGSSRQLLHRPAQYNFLELQPCAGPPPDELAIVS</sequence>
<protein>
    <submittedName>
        <fullName evidence="1">(Mediterranean fruit fly) hypothetical protein</fullName>
    </submittedName>
</protein>
<name>A0A811U9F0_CERCA</name>
<dbReference type="Proteomes" id="UP000606786">
    <property type="component" value="Unassembled WGS sequence"/>
</dbReference>
<gene>
    <name evidence="1" type="ORF">CCAP1982_LOCUS4603</name>
</gene>
<comment type="caution">
    <text evidence="1">The sequence shown here is derived from an EMBL/GenBank/DDBJ whole genome shotgun (WGS) entry which is preliminary data.</text>
</comment>
<reference evidence="1" key="1">
    <citation type="submission" date="2020-11" db="EMBL/GenBank/DDBJ databases">
        <authorList>
            <person name="Whitehead M."/>
        </authorList>
    </citation>
    <scope>NUCLEOTIDE SEQUENCE</scope>
    <source>
        <strain evidence="1">EGII</strain>
    </source>
</reference>
<dbReference type="EMBL" id="CAJHJT010000001">
    <property type="protein sequence ID" value="CAD6995902.1"/>
    <property type="molecule type" value="Genomic_DNA"/>
</dbReference>
<organism evidence="1 2">
    <name type="scientific">Ceratitis capitata</name>
    <name type="common">Mediterranean fruit fly</name>
    <name type="synonym">Tephritis capitata</name>
    <dbReference type="NCBI Taxonomy" id="7213"/>
    <lineage>
        <taxon>Eukaryota</taxon>
        <taxon>Metazoa</taxon>
        <taxon>Ecdysozoa</taxon>
        <taxon>Arthropoda</taxon>
        <taxon>Hexapoda</taxon>
        <taxon>Insecta</taxon>
        <taxon>Pterygota</taxon>
        <taxon>Neoptera</taxon>
        <taxon>Endopterygota</taxon>
        <taxon>Diptera</taxon>
        <taxon>Brachycera</taxon>
        <taxon>Muscomorpha</taxon>
        <taxon>Tephritoidea</taxon>
        <taxon>Tephritidae</taxon>
        <taxon>Ceratitis</taxon>
        <taxon>Ceratitis</taxon>
    </lineage>
</organism>
<feature type="non-terminal residue" evidence="1">
    <location>
        <position position="86"/>
    </location>
</feature>
<dbReference type="AlphaFoldDB" id="A0A811U9F0"/>
<evidence type="ECO:0000313" key="1">
    <source>
        <dbReference type="EMBL" id="CAD6995902.1"/>
    </source>
</evidence>
<proteinExistence type="predicted"/>